<dbReference type="InterPro" id="IPR050491">
    <property type="entry name" value="AmpC-like"/>
</dbReference>
<dbReference type="SUPFAM" id="SSF56601">
    <property type="entry name" value="beta-lactamase/transpeptidase-like"/>
    <property type="match status" value="1"/>
</dbReference>
<feature type="domain" description="Beta-lactamase-related" evidence="1">
    <location>
        <begin position="41"/>
        <end position="342"/>
    </location>
</feature>
<dbReference type="InterPro" id="IPR001466">
    <property type="entry name" value="Beta-lactam-related"/>
</dbReference>
<dbReference type="Gene3D" id="3.40.710.10">
    <property type="entry name" value="DD-peptidase/beta-lactamase superfamily"/>
    <property type="match status" value="1"/>
</dbReference>
<evidence type="ECO:0000313" key="2">
    <source>
        <dbReference type="EMBL" id="CAA9419253.1"/>
    </source>
</evidence>
<name>A0A6J4PN02_9RHOB</name>
<dbReference type="InterPro" id="IPR012338">
    <property type="entry name" value="Beta-lactam/transpept-like"/>
</dbReference>
<dbReference type="AlphaFoldDB" id="A0A6J4PN02"/>
<proteinExistence type="predicted"/>
<protein>
    <recommendedName>
        <fullName evidence="1">Beta-lactamase-related domain-containing protein</fullName>
    </recommendedName>
</protein>
<reference evidence="2" key="1">
    <citation type="submission" date="2020-02" db="EMBL/GenBank/DDBJ databases">
        <authorList>
            <person name="Meier V. D."/>
        </authorList>
    </citation>
    <scope>NUCLEOTIDE SEQUENCE</scope>
    <source>
        <strain evidence="2">AVDCRST_MAG15</strain>
    </source>
</reference>
<accession>A0A6J4PN02</accession>
<dbReference type="EMBL" id="CADCUU010000300">
    <property type="protein sequence ID" value="CAA9419253.1"/>
    <property type="molecule type" value="Genomic_DNA"/>
</dbReference>
<dbReference type="PANTHER" id="PTHR46825:SF9">
    <property type="entry name" value="BETA-LACTAMASE-RELATED DOMAIN-CONTAINING PROTEIN"/>
    <property type="match status" value="1"/>
</dbReference>
<dbReference type="PANTHER" id="PTHR46825">
    <property type="entry name" value="D-ALANYL-D-ALANINE-CARBOXYPEPTIDASE/ENDOPEPTIDASE AMPH"/>
    <property type="match status" value="1"/>
</dbReference>
<organism evidence="2">
    <name type="scientific">uncultured Rubellimicrobium sp</name>
    <dbReference type="NCBI Taxonomy" id="543078"/>
    <lineage>
        <taxon>Bacteria</taxon>
        <taxon>Pseudomonadati</taxon>
        <taxon>Pseudomonadota</taxon>
        <taxon>Alphaproteobacteria</taxon>
        <taxon>Rhodobacterales</taxon>
        <taxon>Roseobacteraceae</taxon>
        <taxon>Rubellimicrobium</taxon>
        <taxon>environmental samples</taxon>
    </lineage>
</organism>
<gene>
    <name evidence="2" type="ORF">AVDCRST_MAG15-2441</name>
</gene>
<evidence type="ECO:0000259" key="1">
    <source>
        <dbReference type="Pfam" id="PF00144"/>
    </source>
</evidence>
<dbReference type="Pfam" id="PF00144">
    <property type="entry name" value="Beta-lactamase"/>
    <property type="match status" value="1"/>
</dbReference>
<sequence length="357" mass="37272">MTAGPALPDLVRSLAPPFAMAGVALTCPGAPPEVHVATAPGLTATGHTLWRAASLSKMVTARTLEAVGGPGVWDRDASEVLGWLLRHPQFPATPVTVGMIASHQSGLTDAAGYAVPAHVTIKAWMAQAGQGAWLPHPPGTFLHYCNLGFVLLAAVAERLGGDRFDLLARRHVLGPLGIEGGFAWSGVAPERRGDRLPAYRRGANGFVPQIDATVAPDGLSGPDGTAPRLLAPGENPAPLSPQGGLRVSLLGALQLAQSLQGQPVRRFWTPTLGPGDYGDGFLESTGPGLLVFDGPAFYPRPLVGHFANAYGIVAGVWHDRLAGASFAYVLNGLPEGDEDDAWRPEELAIFDAVARVL</sequence>